<keyword evidence="3" id="KW-1185">Reference proteome</keyword>
<organism evidence="2 3">
    <name type="scientific">Streptomyces tirandamycinicus</name>
    <dbReference type="NCBI Taxonomy" id="2174846"/>
    <lineage>
        <taxon>Bacteria</taxon>
        <taxon>Bacillati</taxon>
        <taxon>Actinomycetota</taxon>
        <taxon>Actinomycetes</taxon>
        <taxon>Kitasatosporales</taxon>
        <taxon>Streptomycetaceae</taxon>
        <taxon>Streptomyces</taxon>
    </lineage>
</organism>
<dbReference type="AlphaFoldDB" id="A0A2S1T0V4"/>
<dbReference type="KEGG" id="stir:DDW44_28250"/>
<proteinExistence type="predicted"/>
<dbReference type="EMBL" id="CP029188">
    <property type="protein sequence ID" value="AWI32251.1"/>
    <property type="molecule type" value="Genomic_DNA"/>
</dbReference>
<dbReference type="GO" id="GO:0016855">
    <property type="term" value="F:racemase and epimerase activity, acting on amino acids and derivatives"/>
    <property type="evidence" value="ECO:0007669"/>
    <property type="project" value="InterPro"/>
</dbReference>
<evidence type="ECO:0000256" key="1">
    <source>
        <dbReference type="SAM" id="MobiDB-lite"/>
    </source>
</evidence>
<dbReference type="OrthoDB" id="978447at2"/>
<dbReference type="InterPro" id="IPR001920">
    <property type="entry name" value="Asp/Glu_race"/>
</dbReference>
<gene>
    <name evidence="2" type="ORF">DDW44_28250</name>
</gene>
<dbReference type="Gene3D" id="3.40.50.1860">
    <property type="match status" value="1"/>
</dbReference>
<sequence length="285" mass="28953">MLALLHTSPVHVPVFDALRDRHHPGLRLRHTVEEELLAGAGAYGPRTVADAVRAALAGAVAGGAAAVLCTCSTIGAVAERCAADVGVPVLRVDRPMAAAAAAHRRIVVVATVASTVAPTVALIGEELRRGERGRGGQGGPGRVAGRLEVCREPELRESGRSAGPRPQPDRGATVRAGRARGVRGPADGAEGADRAEPDGSGRVRAHLVEGAWERFESGDLDGYLDAVAAAVDAVREADVIVLAQASMADAAARATTPVPVLSSPRPGLAAAARAVAAGTTAHPCR</sequence>
<feature type="compositionally biased region" description="Basic and acidic residues" evidence="1">
    <location>
        <begin position="191"/>
        <end position="201"/>
    </location>
</feature>
<dbReference type="Proteomes" id="UP000244900">
    <property type="component" value="Chromosome"/>
</dbReference>
<reference evidence="2 3" key="1">
    <citation type="submission" date="2018-05" db="EMBL/GenBank/DDBJ databases">
        <title>Complete genome sequence of sponge-derived Streptomyces sp. HNM0039.</title>
        <authorList>
            <person name="Huang X."/>
            <person name="Zhou S."/>
        </authorList>
    </citation>
    <scope>NUCLEOTIDE SEQUENCE [LARGE SCALE GENOMIC DNA]</scope>
    <source>
        <strain evidence="2 3">HNM0039</strain>
    </source>
</reference>
<evidence type="ECO:0000313" key="3">
    <source>
        <dbReference type="Proteomes" id="UP000244900"/>
    </source>
</evidence>
<accession>A0A2S1T0V4</accession>
<protein>
    <recommendedName>
        <fullName evidence="4">Arylsulfatase</fullName>
    </recommendedName>
</protein>
<evidence type="ECO:0000313" key="2">
    <source>
        <dbReference type="EMBL" id="AWI32251.1"/>
    </source>
</evidence>
<evidence type="ECO:0008006" key="4">
    <source>
        <dbReference type="Google" id="ProtNLM"/>
    </source>
</evidence>
<dbReference type="RefSeq" id="WP_108908240.1">
    <property type="nucleotide sequence ID" value="NZ_CP029188.1"/>
</dbReference>
<name>A0A2S1T0V4_9ACTN</name>
<feature type="region of interest" description="Disordered" evidence="1">
    <location>
        <begin position="153"/>
        <end position="202"/>
    </location>
</feature>